<feature type="region of interest" description="Disordered" evidence="7">
    <location>
        <begin position="1"/>
        <end position="51"/>
    </location>
</feature>
<reference evidence="9 10" key="1">
    <citation type="journal article" date="2021" name="Commun. Biol.">
        <title>The genome of Shorea leprosula (Dipterocarpaceae) highlights the ecological relevance of drought in aseasonal tropical rainforests.</title>
        <authorList>
            <person name="Ng K.K.S."/>
            <person name="Kobayashi M.J."/>
            <person name="Fawcett J.A."/>
            <person name="Hatakeyama M."/>
            <person name="Paape T."/>
            <person name="Ng C.H."/>
            <person name="Ang C.C."/>
            <person name="Tnah L.H."/>
            <person name="Lee C.T."/>
            <person name="Nishiyama T."/>
            <person name="Sese J."/>
            <person name="O'Brien M.J."/>
            <person name="Copetti D."/>
            <person name="Mohd Noor M.I."/>
            <person name="Ong R.C."/>
            <person name="Putra M."/>
            <person name="Sireger I.Z."/>
            <person name="Indrioko S."/>
            <person name="Kosugi Y."/>
            <person name="Izuno A."/>
            <person name="Isagi Y."/>
            <person name="Lee S.L."/>
            <person name="Shimizu K.K."/>
        </authorList>
    </citation>
    <scope>NUCLEOTIDE SEQUENCE [LARGE SCALE GENOMIC DNA]</scope>
    <source>
        <strain evidence="9">214</strain>
    </source>
</reference>
<dbReference type="Gene3D" id="1.10.10.60">
    <property type="entry name" value="Homeodomain-like"/>
    <property type="match status" value="2"/>
</dbReference>
<feature type="compositionally biased region" description="Low complexity" evidence="7">
    <location>
        <begin position="172"/>
        <end position="181"/>
    </location>
</feature>
<evidence type="ECO:0000256" key="5">
    <source>
        <dbReference type="ARBA" id="ARBA00023163"/>
    </source>
</evidence>
<keyword evidence="10" id="KW-1185">Reference proteome</keyword>
<dbReference type="GO" id="GO:0005634">
    <property type="term" value="C:nucleus"/>
    <property type="evidence" value="ECO:0007669"/>
    <property type="project" value="UniProtKB-SubCell"/>
</dbReference>
<keyword evidence="4" id="KW-0238">DNA-binding</keyword>
<evidence type="ECO:0000256" key="2">
    <source>
        <dbReference type="ARBA" id="ARBA00022737"/>
    </source>
</evidence>
<dbReference type="InterPro" id="IPR001005">
    <property type="entry name" value="SANT/Myb"/>
</dbReference>
<dbReference type="Pfam" id="PF13837">
    <property type="entry name" value="Myb_DNA-bind_4"/>
    <property type="match status" value="2"/>
</dbReference>
<sequence length="474" mass="54180">MMENSSSPENTGSVAVNGENGEGGGAELGEEEREETKVSDRNGAGNRWPREETLALLRIRSEMGSAFRDSGFKAPLWEQVSRKLAELGYHRSAKKCKEKFENINKYHKRTKEGGSCRSNGKAYRFFEQLEALDNHHSFLPPPSSEEKINFEVQPISVFRDAIQNLTSNFNDTSTSTTTSSSKEMDRGRKKKRKLVDFVEGLMRQVIEKQLNFQKQFLEAMEKCEQDRVAREEAWKMEELARINRERELLNQERSIAAAKDAAVLALLQKFSGEAGSVQLSLNPPPAEKVVERQENSNGGESYMPGSSRWPKDEVEALIRLRTELNLQYQENGPKGPLWEEISGRMKKLGYDRSAKRCKEKWENMNKYFKRVKDSSKKRPEDSKTCPYFQQLDALYKEKGRKIDGSINSGYQLKPEELLMQMMATQKQQQQPESATNNRESEKVDQNREKNGDNEVEGDAYQIVTNNSSPMELVG</sequence>
<evidence type="ECO:0000256" key="1">
    <source>
        <dbReference type="ARBA" id="ARBA00004123"/>
    </source>
</evidence>
<comment type="caution">
    <text evidence="9">The sequence shown here is derived from an EMBL/GenBank/DDBJ whole genome shotgun (WGS) entry which is preliminary data.</text>
</comment>
<feature type="region of interest" description="Disordered" evidence="7">
    <location>
        <begin position="169"/>
        <end position="188"/>
    </location>
</feature>
<comment type="subcellular location">
    <subcellularLocation>
        <location evidence="1">Nucleus</location>
    </subcellularLocation>
</comment>
<evidence type="ECO:0000259" key="8">
    <source>
        <dbReference type="PROSITE" id="PS50090"/>
    </source>
</evidence>
<feature type="domain" description="Myb-like" evidence="8">
    <location>
        <begin position="46"/>
        <end position="104"/>
    </location>
</feature>
<dbReference type="FunFam" id="1.10.10.60:FF:000061">
    <property type="entry name" value="Trihelix transcription factor GT-2"/>
    <property type="match status" value="1"/>
</dbReference>
<dbReference type="PROSITE" id="PS50090">
    <property type="entry name" value="MYB_LIKE"/>
    <property type="match status" value="2"/>
</dbReference>
<feature type="region of interest" description="Disordered" evidence="7">
    <location>
        <begin position="420"/>
        <end position="474"/>
    </location>
</feature>
<keyword evidence="2" id="KW-0677">Repeat</keyword>
<name>A0AAV5I837_9ROSI</name>
<dbReference type="PANTHER" id="PTHR21654:SF14">
    <property type="entry name" value="TRIHELIX TRANSCRIPTION FACTOR GTL1-LIKE"/>
    <property type="match status" value="1"/>
</dbReference>
<evidence type="ECO:0000313" key="10">
    <source>
        <dbReference type="Proteomes" id="UP001054252"/>
    </source>
</evidence>
<feature type="compositionally biased region" description="Polar residues" evidence="7">
    <location>
        <begin position="1"/>
        <end position="14"/>
    </location>
</feature>
<evidence type="ECO:0000256" key="6">
    <source>
        <dbReference type="ARBA" id="ARBA00023242"/>
    </source>
</evidence>
<organism evidence="9 10">
    <name type="scientific">Rubroshorea leprosula</name>
    <dbReference type="NCBI Taxonomy" id="152421"/>
    <lineage>
        <taxon>Eukaryota</taxon>
        <taxon>Viridiplantae</taxon>
        <taxon>Streptophyta</taxon>
        <taxon>Embryophyta</taxon>
        <taxon>Tracheophyta</taxon>
        <taxon>Spermatophyta</taxon>
        <taxon>Magnoliopsida</taxon>
        <taxon>eudicotyledons</taxon>
        <taxon>Gunneridae</taxon>
        <taxon>Pentapetalae</taxon>
        <taxon>rosids</taxon>
        <taxon>malvids</taxon>
        <taxon>Malvales</taxon>
        <taxon>Dipterocarpaceae</taxon>
        <taxon>Rubroshorea</taxon>
    </lineage>
</organism>
<feature type="compositionally biased region" description="Low complexity" evidence="7">
    <location>
        <begin position="420"/>
        <end position="430"/>
    </location>
</feature>
<evidence type="ECO:0000313" key="9">
    <source>
        <dbReference type="EMBL" id="GKU95142.1"/>
    </source>
</evidence>
<accession>A0AAV5I837</accession>
<gene>
    <name evidence="9" type="ORF">SLEP1_g8540</name>
</gene>
<proteinExistence type="predicted"/>
<feature type="compositionally biased region" description="Polar residues" evidence="7">
    <location>
        <begin position="462"/>
        <end position="474"/>
    </location>
</feature>
<evidence type="ECO:0000256" key="4">
    <source>
        <dbReference type="ARBA" id="ARBA00023125"/>
    </source>
</evidence>
<evidence type="ECO:0000256" key="3">
    <source>
        <dbReference type="ARBA" id="ARBA00023015"/>
    </source>
</evidence>
<dbReference type="FunFam" id="1.10.10.60:FF:000092">
    <property type="entry name" value="Trihelix transcription factor GT-2"/>
    <property type="match status" value="1"/>
</dbReference>
<dbReference type="GO" id="GO:0003677">
    <property type="term" value="F:DNA binding"/>
    <property type="evidence" value="ECO:0007669"/>
    <property type="project" value="UniProtKB-KW"/>
</dbReference>
<keyword evidence="6" id="KW-0539">Nucleus</keyword>
<dbReference type="AlphaFoldDB" id="A0AAV5I837"/>
<dbReference type="Proteomes" id="UP001054252">
    <property type="component" value="Unassembled WGS sequence"/>
</dbReference>
<keyword evidence="3" id="KW-0805">Transcription regulation</keyword>
<dbReference type="EMBL" id="BPVZ01000008">
    <property type="protein sequence ID" value="GKU95142.1"/>
    <property type="molecule type" value="Genomic_DNA"/>
</dbReference>
<dbReference type="CDD" id="cd12203">
    <property type="entry name" value="GT1"/>
    <property type="match status" value="2"/>
</dbReference>
<dbReference type="SMART" id="SM00717">
    <property type="entry name" value="SANT"/>
    <property type="match status" value="2"/>
</dbReference>
<evidence type="ECO:0000256" key="7">
    <source>
        <dbReference type="SAM" id="MobiDB-lite"/>
    </source>
</evidence>
<dbReference type="GO" id="GO:0006355">
    <property type="term" value="P:regulation of DNA-templated transcription"/>
    <property type="evidence" value="ECO:0007669"/>
    <property type="project" value="UniProtKB-ARBA"/>
</dbReference>
<keyword evidence="5" id="KW-0804">Transcription</keyword>
<dbReference type="PANTHER" id="PTHR21654">
    <property type="entry name" value="FI21293P1"/>
    <property type="match status" value="1"/>
</dbReference>
<dbReference type="InterPro" id="IPR044822">
    <property type="entry name" value="Myb_DNA-bind_4"/>
</dbReference>
<protein>
    <recommendedName>
        <fullName evidence="8">Myb-like domain-containing protein</fullName>
    </recommendedName>
</protein>
<feature type="compositionally biased region" description="Basic and acidic residues" evidence="7">
    <location>
        <begin position="438"/>
        <end position="452"/>
    </location>
</feature>
<feature type="domain" description="Myb-like" evidence="8">
    <location>
        <begin position="307"/>
        <end position="365"/>
    </location>
</feature>